<dbReference type="Proteomes" id="UP001295423">
    <property type="component" value="Unassembled WGS sequence"/>
</dbReference>
<keyword evidence="2" id="KW-1185">Reference proteome</keyword>
<proteinExistence type="predicted"/>
<reference evidence="1" key="1">
    <citation type="submission" date="2023-08" db="EMBL/GenBank/DDBJ databases">
        <authorList>
            <person name="Audoor S."/>
            <person name="Bilcke G."/>
        </authorList>
    </citation>
    <scope>NUCLEOTIDE SEQUENCE</scope>
</reference>
<evidence type="ECO:0000313" key="2">
    <source>
        <dbReference type="Proteomes" id="UP001295423"/>
    </source>
</evidence>
<dbReference type="EMBL" id="CAKOGP040000779">
    <property type="protein sequence ID" value="CAJ1939255.1"/>
    <property type="molecule type" value="Genomic_DNA"/>
</dbReference>
<sequence length="135" mass="15098">MSTTNNMNMTQISMHVSATNMKRTDGMKRKSFLSKIPAPTVAASPMRRILSHTNKKSRCNLIDEALGIVNSPVRSSNGIVSRRRGSMVQRRGSLLCERRASELLFDNGDRLSELMRNCQTDSAEFSSDDESDLED</sequence>
<name>A0AAD2FHM9_9STRA</name>
<protein>
    <submittedName>
        <fullName evidence="1">Uncharacterized protein</fullName>
    </submittedName>
</protein>
<gene>
    <name evidence="1" type="ORF">CYCCA115_LOCUS6505</name>
</gene>
<evidence type="ECO:0000313" key="1">
    <source>
        <dbReference type="EMBL" id="CAJ1939255.1"/>
    </source>
</evidence>
<organism evidence="1 2">
    <name type="scientific">Cylindrotheca closterium</name>
    <dbReference type="NCBI Taxonomy" id="2856"/>
    <lineage>
        <taxon>Eukaryota</taxon>
        <taxon>Sar</taxon>
        <taxon>Stramenopiles</taxon>
        <taxon>Ochrophyta</taxon>
        <taxon>Bacillariophyta</taxon>
        <taxon>Bacillariophyceae</taxon>
        <taxon>Bacillariophycidae</taxon>
        <taxon>Bacillariales</taxon>
        <taxon>Bacillariaceae</taxon>
        <taxon>Cylindrotheca</taxon>
    </lineage>
</organism>
<accession>A0AAD2FHM9</accession>
<comment type="caution">
    <text evidence="1">The sequence shown here is derived from an EMBL/GenBank/DDBJ whole genome shotgun (WGS) entry which is preliminary data.</text>
</comment>
<dbReference type="AlphaFoldDB" id="A0AAD2FHM9"/>